<keyword evidence="1" id="KW-0067">ATP-binding</keyword>
<dbReference type="PROSITE" id="PS00107">
    <property type="entry name" value="PROTEIN_KINASE_ATP"/>
    <property type="match status" value="1"/>
</dbReference>
<evidence type="ECO:0000256" key="1">
    <source>
        <dbReference type="PROSITE-ProRule" id="PRU10141"/>
    </source>
</evidence>
<dbReference type="InterPro" id="IPR017441">
    <property type="entry name" value="Protein_kinase_ATP_BS"/>
</dbReference>
<dbReference type="Proteomes" id="UP001286456">
    <property type="component" value="Unassembled WGS sequence"/>
</dbReference>
<protein>
    <recommendedName>
        <fullName evidence="3">Protein kinase domain-containing protein</fullName>
    </recommendedName>
</protein>
<keyword evidence="1" id="KW-0547">Nucleotide-binding</keyword>
<keyword evidence="5" id="KW-1185">Reference proteome</keyword>
<feature type="region of interest" description="Disordered" evidence="2">
    <location>
        <begin position="73"/>
        <end position="92"/>
    </location>
</feature>
<dbReference type="PROSITE" id="PS50011">
    <property type="entry name" value="PROTEIN_KINASE_DOM"/>
    <property type="match status" value="1"/>
</dbReference>
<evidence type="ECO:0000313" key="5">
    <source>
        <dbReference type="Proteomes" id="UP001286456"/>
    </source>
</evidence>
<comment type="caution">
    <text evidence="4">The sequence shown here is derived from an EMBL/GenBank/DDBJ whole genome shotgun (WGS) entry which is preliminary data.</text>
</comment>
<feature type="binding site" evidence="1">
    <location>
        <position position="296"/>
    </location>
    <ligand>
        <name>ATP</name>
        <dbReference type="ChEBI" id="CHEBI:30616"/>
    </ligand>
</feature>
<evidence type="ECO:0000256" key="2">
    <source>
        <dbReference type="SAM" id="MobiDB-lite"/>
    </source>
</evidence>
<proteinExistence type="predicted"/>
<evidence type="ECO:0000259" key="3">
    <source>
        <dbReference type="PROSITE" id="PS50011"/>
    </source>
</evidence>
<reference evidence="4" key="1">
    <citation type="journal article" date="2023" name="Mol. Phylogenet. Evol.">
        <title>Genome-scale phylogeny and comparative genomics of the fungal order Sordariales.</title>
        <authorList>
            <person name="Hensen N."/>
            <person name="Bonometti L."/>
            <person name="Westerberg I."/>
            <person name="Brannstrom I.O."/>
            <person name="Guillou S."/>
            <person name="Cros-Aarteil S."/>
            <person name="Calhoun S."/>
            <person name="Haridas S."/>
            <person name="Kuo A."/>
            <person name="Mondo S."/>
            <person name="Pangilinan J."/>
            <person name="Riley R."/>
            <person name="LaButti K."/>
            <person name="Andreopoulos B."/>
            <person name="Lipzen A."/>
            <person name="Chen C."/>
            <person name="Yan M."/>
            <person name="Daum C."/>
            <person name="Ng V."/>
            <person name="Clum A."/>
            <person name="Steindorff A."/>
            <person name="Ohm R.A."/>
            <person name="Martin F."/>
            <person name="Silar P."/>
            <person name="Natvig D.O."/>
            <person name="Lalanne C."/>
            <person name="Gautier V."/>
            <person name="Ament-Velasquez S.L."/>
            <person name="Kruys A."/>
            <person name="Hutchinson M.I."/>
            <person name="Powell A.J."/>
            <person name="Barry K."/>
            <person name="Miller A.N."/>
            <person name="Grigoriev I.V."/>
            <person name="Debuchy R."/>
            <person name="Gladieux P."/>
            <person name="Hiltunen Thoren M."/>
            <person name="Johannesson H."/>
        </authorList>
    </citation>
    <scope>NUCLEOTIDE SEQUENCE</scope>
    <source>
        <strain evidence="4">SMH4131-1</strain>
    </source>
</reference>
<gene>
    <name evidence="4" type="ORF">B0T19DRAFT_62665</name>
</gene>
<reference evidence="4" key="2">
    <citation type="submission" date="2023-06" db="EMBL/GenBank/DDBJ databases">
        <authorList>
            <consortium name="Lawrence Berkeley National Laboratory"/>
            <person name="Haridas S."/>
            <person name="Hensen N."/>
            <person name="Bonometti L."/>
            <person name="Westerberg I."/>
            <person name="Brannstrom I.O."/>
            <person name="Guillou S."/>
            <person name="Cros-Aarteil S."/>
            <person name="Calhoun S."/>
            <person name="Kuo A."/>
            <person name="Mondo S."/>
            <person name="Pangilinan J."/>
            <person name="Riley R."/>
            <person name="Labutti K."/>
            <person name="Andreopoulos B."/>
            <person name="Lipzen A."/>
            <person name="Chen C."/>
            <person name="Yanf M."/>
            <person name="Daum C."/>
            <person name="Ng V."/>
            <person name="Clum A."/>
            <person name="Steindorff A."/>
            <person name="Ohm R."/>
            <person name="Martin F."/>
            <person name="Silar P."/>
            <person name="Natvig D."/>
            <person name="Lalanne C."/>
            <person name="Gautier V."/>
            <person name="Ament-Velasquez S.L."/>
            <person name="Kruys A."/>
            <person name="Hutchinson M.I."/>
            <person name="Powell A.J."/>
            <person name="Barry K."/>
            <person name="Miller A.N."/>
            <person name="Grigoriev I.V."/>
            <person name="Debuchy R."/>
            <person name="Gladieux P."/>
            <person name="Thoren M.H."/>
            <person name="Johannesson H."/>
        </authorList>
    </citation>
    <scope>NUCLEOTIDE SEQUENCE</scope>
    <source>
        <strain evidence="4">SMH4131-1</strain>
    </source>
</reference>
<organism evidence="4 5">
    <name type="scientific">Cercophora scortea</name>
    <dbReference type="NCBI Taxonomy" id="314031"/>
    <lineage>
        <taxon>Eukaryota</taxon>
        <taxon>Fungi</taxon>
        <taxon>Dikarya</taxon>
        <taxon>Ascomycota</taxon>
        <taxon>Pezizomycotina</taxon>
        <taxon>Sordariomycetes</taxon>
        <taxon>Sordariomycetidae</taxon>
        <taxon>Sordariales</taxon>
        <taxon>Lasiosphaeriaceae</taxon>
        <taxon>Cercophora</taxon>
    </lineage>
</organism>
<dbReference type="InterPro" id="IPR011009">
    <property type="entry name" value="Kinase-like_dom_sf"/>
</dbReference>
<evidence type="ECO:0000313" key="4">
    <source>
        <dbReference type="EMBL" id="KAK3337154.1"/>
    </source>
</evidence>
<dbReference type="SUPFAM" id="SSF56112">
    <property type="entry name" value="Protein kinase-like (PK-like)"/>
    <property type="match status" value="1"/>
</dbReference>
<feature type="domain" description="Protein kinase" evidence="3">
    <location>
        <begin position="268"/>
        <end position="310"/>
    </location>
</feature>
<dbReference type="AlphaFoldDB" id="A0AAE0J5B6"/>
<dbReference type="EMBL" id="JAUEPO010000001">
    <property type="protein sequence ID" value="KAK3337154.1"/>
    <property type="molecule type" value="Genomic_DNA"/>
</dbReference>
<dbReference type="InterPro" id="IPR000719">
    <property type="entry name" value="Prot_kinase_dom"/>
</dbReference>
<dbReference type="GO" id="GO:0005524">
    <property type="term" value="F:ATP binding"/>
    <property type="evidence" value="ECO:0007669"/>
    <property type="project" value="UniProtKB-UniRule"/>
</dbReference>
<sequence>MDISTDQTREHVFGALTPANTLAKLAFSDTYDFLTAGRQYAVDGDAPAVHRMQVGLLQEYDADVRQLQREIERRVEEGDGYTSDSLTEPASDGDAAEVAKLGMIWTGRFLLGFNPLPSAPEMGWTAGKGPLPHSHCADLFLCTMAFAKKHGINMRSFHARFNFDAGNKAFFIARQSRSQHAELTVNGNAVSGRQYALNQHCMKIRFDKLEYDFRYTGYAETAAYQAERDGYMTRVIQAPPPVNFEMPTLLVNFEMPTPLRSTRTIGQWTLSKPLGRGGMGRVFLASNSTNEVVAVKTVERNSNTKKQCGS</sequence>
<name>A0AAE0J5B6_9PEZI</name>
<accession>A0AAE0J5B6</accession>
<dbReference type="GO" id="GO:0004672">
    <property type="term" value="F:protein kinase activity"/>
    <property type="evidence" value="ECO:0007669"/>
    <property type="project" value="InterPro"/>
</dbReference>
<dbReference type="Gene3D" id="1.10.510.10">
    <property type="entry name" value="Transferase(Phosphotransferase) domain 1"/>
    <property type="match status" value="1"/>
</dbReference>